<sequence length="150" mass="16849">MSSSKFGSHMQTLVQTGKMDRLEQEVHELRGEVTTLRAEVVKLTSLVSSLMATKDPPLVQQRPQPLCQPICMERLRQQGSQPLIPQNQVRKASQCDPIPVKYADLLPILLRKNLVRTLPLPRVPNPLPPWYCPDLNCASHQGALGHDTEQ</sequence>
<dbReference type="AlphaFoldDB" id="A0A072VB84"/>
<dbReference type="HOGENOM" id="CLU_116473_0_0_1"/>
<evidence type="ECO:0000313" key="2">
    <source>
        <dbReference type="EnsemblPlants" id="KEH35420"/>
    </source>
</evidence>
<dbReference type="EMBL" id="CM001219">
    <property type="protein sequence ID" value="KEH35420.1"/>
    <property type="molecule type" value="Genomic_DNA"/>
</dbReference>
<evidence type="ECO:0000313" key="1">
    <source>
        <dbReference type="EMBL" id="KEH35420.1"/>
    </source>
</evidence>
<dbReference type="EnsemblPlants" id="KEH35420">
    <property type="protein sequence ID" value="KEH35420"/>
    <property type="gene ID" value="MTR_3g090200"/>
</dbReference>
<reference evidence="2" key="3">
    <citation type="submission" date="2015-04" db="UniProtKB">
        <authorList>
            <consortium name="EnsemblPlants"/>
        </authorList>
    </citation>
    <scope>IDENTIFICATION</scope>
    <source>
        <strain evidence="2">cv. Jemalong A17</strain>
    </source>
</reference>
<protein>
    <submittedName>
        <fullName evidence="1 2">Uncharacterized protein</fullName>
    </submittedName>
</protein>
<gene>
    <name evidence="1" type="ordered locus">MTR_3g090200</name>
</gene>
<accession>A0A072VB84</accession>
<reference evidence="1 3" key="1">
    <citation type="journal article" date="2011" name="Nature">
        <title>The Medicago genome provides insight into the evolution of rhizobial symbioses.</title>
        <authorList>
            <person name="Young N.D."/>
            <person name="Debelle F."/>
            <person name="Oldroyd G.E."/>
            <person name="Geurts R."/>
            <person name="Cannon S.B."/>
            <person name="Udvardi M.K."/>
            <person name="Benedito V.A."/>
            <person name="Mayer K.F."/>
            <person name="Gouzy J."/>
            <person name="Schoof H."/>
            <person name="Van de Peer Y."/>
            <person name="Proost S."/>
            <person name="Cook D.R."/>
            <person name="Meyers B.C."/>
            <person name="Spannagl M."/>
            <person name="Cheung F."/>
            <person name="De Mita S."/>
            <person name="Krishnakumar V."/>
            <person name="Gundlach H."/>
            <person name="Zhou S."/>
            <person name="Mudge J."/>
            <person name="Bharti A.K."/>
            <person name="Murray J.D."/>
            <person name="Naoumkina M.A."/>
            <person name="Rosen B."/>
            <person name="Silverstein K.A."/>
            <person name="Tang H."/>
            <person name="Rombauts S."/>
            <person name="Zhao P.X."/>
            <person name="Zhou P."/>
            <person name="Barbe V."/>
            <person name="Bardou P."/>
            <person name="Bechner M."/>
            <person name="Bellec A."/>
            <person name="Berger A."/>
            <person name="Berges H."/>
            <person name="Bidwell S."/>
            <person name="Bisseling T."/>
            <person name="Choisne N."/>
            <person name="Couloux A."/>
            <person name="Denny R."/>
            <person name="Deshpande S."/>
            <person name="Dai X."/>
            <person name="Doyle J.J."/>
            <person name="Dudez A.M."/>
            <person name="Farmer A.D."/>
            <person name="Fouteau S."/>
            <person name="Franken C."/>
            <person name="Gibelin C."/>
            <person name="Gish J."/>
            <person name="Goldstein S."/>
            <person name="Gonzalez A.J."/>
            <person name="Green P.J."/>
            <person name="Hallab A."/>
            <person name="Hartog M."/>
            <person name="Hua A."/>
            <person name="Humphray S.J."/>
            <person name="Jeong D.H."/>
            <person name="Jing Y."/>
            <person name="Jocker A."/>
            <person name="Kenton S.M."/>
            <person name="Kim D.J."/>
            <person name="Klee K."/>
            <person name="Lai H."/>
            <person name="Lang C."/>
            <person name="Lin S."/>
            <person name="Macmil S.L."/>
            <person name="Magdelenat G."/>
            <person name="Matthews L."/>
            <person name="McCorrison J."/>
            <person name="Monaghan E.L."/>
            <person name="Mun J.H."/>
            <person name="Najar F.Z."/>
            <person name="Nicholson C."/>
            <person name="Noirot C."/>
            <person name="O'Bleness M."/>
            <person name="Paule C.R."/>
            <person name="Poulain J."/>
            <person name="Prion F."/>
            <person name="Qin B."/>
            <person name="Qu C."/>
            <person name="Retzel E.F."/>
            <person name="Riddle C."/>
            <person name="Sallet E."/>
            <person name="Samain S."/>
            <person name="Samson N."/>
            <person name="Sanders I."/>
            <person name="Saurat O."/>
            <person name="Scarpelli C."/>
            <person name="Schiex T."/>
            <person name="Segurens B."/>
            <person name="Severin A.J."/>
            <person name="Sherrier D.J."/>
            <person name="Shi R."/>
            <person name="Sims S."/>
            <person name="Singer S.R."/>
            <person name="Sinharoy S."/>
            <person name="Sterck L."/>
            <person name="Viollet A."/>
            <person name="Wang B.B."/>
            <person name="Wang K."/>
            <person name="Wang M."/>
            <person name="Wang X."/>
            <person name="Warfsmann J."/>
            <person name="Weissenbach J."/>
            <person name="White D.D."/>
            <person name="White J.D."/>
            <person name="Wiley G.B."/>
            <person name="Wincker P."/>
            <person name="Xing Y."/>
            <person name="Yang L."/>
            <person name="Yao Z."/>
            <person name="Ying F."/>
            <person name="Zhai J."/>
            <person name="Zhou L."/>
            <person name="Zuber A."/>
            <person name="Denarie J."/>
            <person name="Dixon R.A."/>
            <person name="May G.D."/>
            <person name="Schwartz D.C."/>
            <person name="Rogers J."/>
            <person name="Quetier F."/>
            <person name="Town C.D."/>
            <person name="Roe B.A."/>
        </authorList>
    </citation>
    <scope>NUCLEOTIDE SEQUENCE [LARGE SCALE GENOMIC DNA]</scope>
    <source>
        <strain evidence="1">A17</strain>
        <strain evidence="2 3">cv. Jemalong A17</strain>
    </source>
</reference>
<keyword evidence="3" id="KW-1185">Reference proteome</keyword>
<proteinExistence type="predicted"/>
<dbReference type="Proteomes" id="UP000002051">
    <property type="component" value="Chromosome 3"/>
</dbReference>
<reference evidence="1 3" key="2">
    <citation type="journal article" date="2014" name="BMC Genomics">
        <title>An improved genome release (version Mt4.0) for the model legume Medicago truncatula.</title>
        <authorList>
            <person name="Tang H."/>
            <person name="Krishnakumar V."/>
            <person name="Bidwell S."/>
            <person name="Rosen B."/>
            <person name="Chan A."/>
            <person name="Zhou S."/>
            <person name="Gentzbittel L."/>
            <person name="Childs K.L."/>
            <person name="Yandell M."/>
            <person name="Gundlach H."/>
            <person name="Mayer K.F."/>
            <person name="Schwartz D.C."/>
            <person name="Town C.D."/>
        </authorList>
    </citation>
    <scope>GENOME REANNOTATION</scope>
    <source>
        <strain evidence="1">A17</strain>
        <strain evidence="2 3">cv. Jemalong A17</strain>
    </source>
</reference>
<evidence type="ECO:0000313" key="3">
    <source>
        <dbReference type="Proteomes" id="UP000002051"/>
    </source>
</evidence>
<organism evidence="1 3">
    <name type="scientific">Medicago truncatula</name>
    <name type="common">Barrel medic</name>
    <name type="synonym">Medicago tribuloides</name>
    <dbReference type="NCBI Taxonomy" id="3880"/>
    <lineage>
        <taxon>Eukaryota</taxon>
        <taxon>Viridiplantae</taxon>
        <taxon>Streptophyta</taxon>
        <taxon>Embryophyta</taxon>
        <taxon>Tracheophyta</taxon>
        <taxon>Spermatophyta</taxon>
        <taxon>Magnoliopsida</taxon>
        <taxon>eudicotyledons</taxon>
        <taxon>Gunneridae</taxon>
        <taxon>Pentapetalae</taxon>
        <taxon>rosids</taxon>
        <taxon>fabids</taxon>
        <taxon>Fabales</taxon>
        <taxon>Fabaceae</taxon>
        <taxon>Papilionoideae</taxon>
        <taxon>50 kb inversion clade</taxon>
        <taxon>NPAAA clade</taxon>
        <taxon>Hologalegina</taxon>
        <taxon>IRL clade</taxon>
        <taxon>Trifolieae</taxon>
        <taxon>Medicago</taxon>
    </lineage>
</organism>
<name>A0A072VB84_MEDTR</name>